<name>A0A2N8HGN6_9BACT</name>
<dbReference type="Proteomes" id="UP000236000">
    <property type="component" value="Unassembled WGS sequence"/>
</dbReference>
<accession>A0A2N8HGN6</accession>
<organism evidence="1 2">
    <name type="scientific">Akkermansia muciniphila</name>
    <dbReference type="NCBI Taxonomy" id="239935"/>
    <lineage>
        <taxon>Bacteria</taxon>
        <taxon>Pseudomonadati</taxon>
        <taxon>Verrucomicrobiota</taxon>
        <taxon>Verrucomicrobiia</taxon>
        <taxon>Verrucomicrobiales</taxon>
        <taxon>Akkermansiaceae</taxon>
        <taxon>Akkermansia</taxon>
    </lineage>
</organism>
<reference evidence="1 2" key="1">
    <citation type="journal article" date="2017" name="BMC Genomics">
        <title>Genome sequencing of 39 Akkermansia muciniphila isolates reveals its population structure, genomic and functional diverisity, and global distribution in mammalian gut microbiotas.</title>
        <authorList>
            <person name="Guo X."/>
            <person name="Li S."/>
            <person name="Zhang J."/>
            <person name="Wu F."/>
            <person name="Li X."/>
            <person name="Wu D."/>
            <person name="Zhang M."/>
            <person name="Ou Z."/>
            <person name="Jie Z."/>
            <person name="Yan Q."/>
            <person name="Li P."/>
            <person name="Yi J."/>
            <person name="Peng Y."/>
        </authorList>
    </citation>
    <scope>NUCLEOTIDE SEQUENCE [LARGE SCALE GENOMIC DNA]</scope>
    <source>
        <strain evidence="1 2">GP24</strain>
    </source>
</reference>
<sequence>MERSGIPPGKNSLFPLPSFRLHAVMLEDWRGGTTGRELEIAGTLSGKGKFVQWETQVFCR</sequence>
<dbReference type="AlphaFoldDB" id="A0A2N8HGN6"/>
<gene>
    <name evidence="1" type="ORF">CXU22_02405</name>
</gene>
<dbReference type="EMBL" id="PJKA01000003">
    <property type="protein sequence ID" value="PNC19884.1"/>
    <property type="molecule type" value="Genomic_DNA"/>
</dbReference>
<evidence type="ECO:0000313" key="2">
    <source>
        <dbReference type="Proteomes" id="UP000236000"/>
    </source>
</evidence>
<evidence type="ECO:0000313" key="1">
    <source>
        <dbReference type="EMBL" id="PNC19884.1"/>
    </source>
</evidence>
<proteinExistence type="predicted"/>
<protein>
    <submittedName>
        <fullName evidence="1">Uncharacterized protein</fullName>
    </submittedName>
</protein>
<comment type="caution">
    <text evidence="1">The sequence shown here is derived from an EMBL/GenBank/DDBJ whole genome shotgun (WGS) entry which is preliminary data.</text>
</comment>